<dbReference type="Proteomes" id="UP001221898">
    <property type="component" value="Unassembled WGS sequence"/>
</dbReference>
<name>A0AAD7SDV6_9TELE</name>
<comment type="caution">
    <text evidence="1">The sequence shown here is derived from an EMBL/GenBank/DDBJ whole genome shotgun (WGS) entry which is preliminary data.</text>
</comment>
<dbReference type="AlphaFoldDB" id="A0AAD7SDV6"/>
<gene>
    <name evidence="1" type="ORF">AAFF_G00394530</name>
</gene>
<reference evidence="1" key="1">
    <citation type="journal article" date="2023" name="Science">
        <title>Genome structures resolve the early diversification of teleost fishes.</title>
        <authorList>
            <person name="Parey E."/>
            <person name="Louis A."/>
            <person name="Montfort J."/>
            <person name="Bouchez O."/>
            <person name="Roques C."/>
            <person name="Iampietro C."/>
            <person name="Lluch J."/>
            <person name="Castinel A."/>
            <person name="Donnadieu C."/>
            <person name="Desvignes T."/>
            <person name="Floi Bucao C."/>
            <person name="Jouanno E."/>
            <person name="Wen M."/>
            <person name="Mejri S."/>
            <person name="Dirks R."/>
            <person name="Jansen H."/>
            <person name="Henkel C."/>
            <person name="Chen W.J."/>
            <person name="Zahm M."/>
            <person name="Cabau C."/>
            <person name="Klopp C."/>
            <person name="Thompson A.W."/>
            <person name="Robinson-Rechavi M."/>
            <person name="Braasch I."/>
            <person name="Lecointre G."/>
            <person name="Bobe J."/>
            <person name="Postlethwait J.H."/>
            <person name="Berthelot C."/>
            <person name="Roest Crollius H."/>
            <person name="Guiguen Y."/>
        </authorList>
    </citation>
    <scope>NUCLEOTIDE SEQUENCE</scope>
    <source>
        <strain evidence="1">NC1722</strain>
    </source>
</reference>
<sequence length="130" mass="13758">MFGDTRPECFERCGRPFPVLAPIACHRTDGDSVAPSPPLGGVFAPRLGRHRWAGPCPYHPVLDGHGGGPESVGRSLRLWGMAVRFPQRPALFTGSHSSAAGGVYPRHAASDAATTDSVCTALLRTLHCSV</sequence>
<accession>A0AAD7SDV6</accession>
<evidence type="ECO:0000313" key="1">
    <source>
        <dbReference type="EMBL" id="KAJ8400684.1"/>
    </source>
</evidence>
<evidence type="ECO:0000313" key="2">
    <source>
        <dbReference type="Proteomes" id="UP001221898"/>
    </source>
</evidence>
<protein>
    <submittedName>
        <fullName evidence="1">Uncharacterized protein</fullName>
    </submittedName>
</protein>
<organism evidence="1 2">
    <name type="scientific">Aldrovandia affinis</name>
    <dbReference type="NCBI Taxonomy" id="143900"/>
    <lineage>
        <taxon>Eukaryota</taxon>
        <taxon>Metazoa</taxon>
        <taxon>Chordata</taxon>
        <taxon>Craniata</taxon>
        <taxon>Vertebrata</taxon>
        <taxon>Euteleostomi</taxon>
        <taxon>Actinopterygii</taxon>
        <taxon>Neopterygii</taxon>
        <taxon>Teleostei</taxon>
        <taxon>Notacanthiformes</taxon>
        <taxon>Halosauridae</taxon>
        <taxon>Aldrovandia</taxon>
    </lineage>
</organism>
<keyword evidence="2" id="KW-1185">Reference proteome</keyword>
<proteinExistence type="predicted"/>
<dbReference type="EMBL" id="JAINUG010000075">
    <property type="protein sequence ID" value="KAJ8400684.1"/>
    <property type="molecule type" value="Genomic_DNA"/>
</dbReference>